<keyword evidence="3" id="KW-1185">Reference proteome</keyword>
<protein>
    <submittedName>
        <fullName evidence="2">Lantibiotic dehydratase, C terminus</fullName>
    </submittedName>
</protein>
<reference evidence="2 3" key="1">
    <citation type="submission" date="2017-06" db="EMBL/GenBank/DDBJ databases">
        <authorList>
            <person name="Kim H.J."/>
            <person name="Triplett B.A."/>
        </authorList>
    </citation>
    <scope>NUCLEOTIDE SEQUENCE [LARGE SCALE GENOMIC DNA]</scope>
    <source>
        <strain evidence="2 3">DSM 25597</strain>
    </source>
</reference>
<dbReference type="OrthoDB" id="1273722at2"/>
<dbReference type="RefSeq" id="WP_089371901.1">
    <property type="nucleotide sequence ID" value="NZ_BMEP01000007.1"/>
</dbReference>
<gene>
    <name evidence="2" type="ORF">SAMN06265376_10483</name>
</gene>
<dbReference type="Pfam" id="PF04738">
    <property type="entry name" value="Lant_dehydr_N"/>
    <property type="match status" value="1"/>
</dbReference>
<feature type="domain" description="Lantibiotic dehydratase N-terminal" evidence="1">
    <location>
        <begin position="41"/>
        <end position="693"/>
    </location>
</feature>
<organism evidence="2 3">
    <name type="scientific">Dokdonia pacifica</name>
    <dbReference type="NCBI Taxonomy" id="1627892"/>
    <lineage>
        <taxon>Bacteria</taxon>
        <taxon>Pseudomonadati</taxon>
        <taxon>Bacteroidota</taxon>
        <taxon>Flavobacteriia</taxon>
        <taxon>Flavobacteriales</taxon>
        <taxon>Flavobacteriaceae</taxon>
        <taxon>Dokdonia</taxon>
    </lineage>
</organism>
<dbReference type="AlphaFoldDB" id="A0A239A1I4"/>
<dbReference type="InterPro" id="IPR006827">
    <property type="entry name" value="Lant_deHydtase_N"/>
</dbReference>
<dbReference type="EMBL" id="FZNY01000004">
    <property type="protein sequence ID" value="SNR89420.1"/>
    <property type="molecule type" value="Genomic_DNA"/>
</dbReference>
<evidence type="ECO:0000313" key="2">
    <source>
        <dbReference type="EMBL" id="SNR89420.1"/>
    </source>
</evidence>
<evidence type="ECO:0000259" key="1">
    <source>
        <dbReference type="Pfam" id="PF04738"/>
    </source>
</evidence>
<evidence type="ECO:0000313" key="3">
    <source>
        <dbReference type="Proteomes" id="UP000198379"/>
    </source>
</evidence>
<name>A0A239A1I4_9FLAO</name>
<proteinExistence type="predicted"/>
<accession>A0A239A1I4</accession>
<dbReference type="Proteomes" id="UP000198379">
    <property type="component" value="Unassembled WGS sequence"/>
</dbReference>
<sequence>MQYTHFPKYVLRSPLLSLNFFLELTKDTILTQDALKKICQEAHIKEALFLASPSLYEAFEKWLDGQASPSDSERMTYSILKYLSRMSSRCTPFGLFAGTAVGVFGENTEIVIKKSTANRRHTRLDMNYLVALSQDIVKDETIRKQLRFYPNTSIYKAGAQLRYVEYHYENSRRMHHIVGVQHSEYLQKVLSVAATGATLATLSNCLVDDEITLEVASGFIEELVDSQLLVSELEPSVSGPEFTDQIIPILKNLEGTNALVEKLEDTQLKIKKLDAKIGNPSSDYMAISTSLETLQTGFELKYLFQTDMSLHPQKNVLNKQLIYKVRRAMRLLNKISQTSGETLLSQFRKAFYERYEDREVALSQALDVELGVGFLQNKDSGDVSALVDDIILPGRSSKITTRDIKWNTIHTILHKKLLKCLRENKQIITLQDSDFEQFDENWNDLPDTISTMIEIVTIDGEEQVVMSGAGGSSSANLLGRFCHSDSEIHAYVNEMVAVEERCNSGKILAEIVHLPESRVGNILMRPALRDYEIPYLAKSVLNTEAQLPIDDLMISVKRDRVILRSKKYDKEVIPHLTNAHNYSAGALPIYQFLANMQNQNKRSGIGFNWGPYEGDFPFLPRVVYKGVILSAKTWNITKSDIEVLQNTQKDMGKFQEHLTQFINEKQLPQFVLLKESDNELLINLKNSTHVQMLLSTVKKRSRFILKEFLHNEKGIVSGENTTYTNQVILSFYNETLLKQQPNA</sequence>